<dbReference type="RefSeq" id="WP_077835669.1">
    <property type="nucleotide sequence ID" value="NZ_CP096983.1"/>
</dbReference>
<dbReference type="SFLD" id="SFLDS00029">
    <property type="entry name" value="Radical_SAM"/>
    <property type="match status" value="1"/>
</dbReference>
<accession>A0A1S8LQC8</accession>
<dbReference type="EC" id="1.21.98.4" evidence="1"/>
<dbReference type="CDD" id="cd01335">
    <property type="entry name" value="Radical_SAM"/>
    <property type="match status" value="1"/>
</dbReference>
<keyword evidence="1" id="KW-0560">Oxidoreductase</keyword>
<dbReference type="Gene3D" id="3.20.20.70">
    <property type="entry name" value="Aldolase class I"/>
    <property type="match status" value="1"/>
</dbReference>
<dbReference type="InterPro" id="IPR058240">
    <property type="entry name" value="rSAM_sf"/>
</dbReference>
<name>A0A1S8LQC8_9CLOT</name>
<dbReference type="SFLD" id="SFLDG01067">
    <property type="entry name" value="SPASM/twitch_domain_containing"/>
    <property type="match status" value="1"/>
</dbReference>
<gene>
    <name evidence="1" type="primary">pqqE_3</name>
    <name evidence="1" type="ORF">CROST_013020</name>
</gene>
<proteinExistence type="predicted"/>
<dbReference type="AlphaFoldDB" id="A0A1S8LQC8"/>
<reference evidence="1 2" key="1">
    <citation type="submission" date="2022-04" db="EMBL/GenBank/DDBJ databases">
        <title>Genome sequence of C. roseum typestrain.</title>
        <authorList>
            <person name="Poehlein A."/>
            <person name="Schoch T."/>
            <person name="Duerre P."/>
            <person name="Daniel R."/>
        </authorList>
    </citation>
    <scope>NUCLEOTIDE SEQUENCE [LARGE SCALE GENOMIC DNA]</scope>
    <source>
        <strain evidence="1 2">DSM 7320</strain>
    </source>
</reference>
<dbReference type="CDD" id="cd21128">
    <property type="entry name" value="SPASM_rSAM"/>
    <property type="match status" value="1"/>
</dbReference>
<organism evidence="1 2">
    <name type="scientific">Clostridium felsineum</name>
    <dbReference type="NCBI Taxonomy" id="36839"/>
    <lineage>
        <taxon>Bacteria</taxon>
        <taxon>Bacillati</taxon>
        <taxon>Bacillota</taxon>
        <taxon>Clostridia</taxon>
        <taxon>Eubacteriales</taxon>
        <taxon>Clostridiaceae</taxon>
        <taxon>Clostridium</taxon>
    </lineage>
</organism>
<evidence type="ECO:0000313" key="1">
    <source>
        <dbReference type="EMBL" id="URZ10592.1"/>
    </source>
</evidence>
<dbReference type="InterPro" id="IPR013785">
    <property type="entry name" value="Aldolase_TIM"/>
</dbReference>
<sequence>MSIKDTIEKNTKQVIVNKIVDYLGKNPEKNVGKIFEAIKMLTKDESSLSQIEFVENYYNNDKCKHEYIQDILKNTDTKCLKKFFSNFFANATWYAGPKRQKYMDEEDTKIPFVMLLSPSMRCPLHCKGCYASSFSKKDDIPPEEVDRIIGEARDLGIYYIIILGGEPFFNDYLLDIYEKYDDIMFTPFTSGLLLNEKIADRLKKCGNVIPMLSIEGFEEDTDARRGKGTYQKVLKAMDMLNERGILFGVSSAVTRTNIKTVLSDEFTDMLIEKGSKMSWYFLFMPVNGEDEDFNMMLTGEQRDYLGRRSREIRANKKYFTIDFFNDAPYVGGCIAGKYYFHVNSKEDVEPCIFSHFSTVNLKGRHLIDAFRDPFFKRLRAIQPYNKNMLRPCMMIDNTEVIINVCKQVGAKPDDAGADKMLNNVEFHEKLKNTSKEFKPYAEKTWKEFFKEKGNENFSKG</sequence>
<dbReference type="InterPro" id="IPR007197">
    <property type="entry name" value="rSAM"/>
</dbReference>
<dbReference type="KEGG" id="crw:CROST_013020"/>
<dbReference type="PROSITE" id="PS51918">
    <property type="entry name" value="RADICAL_SAM"/>
    <property type="match status" value="1"/>
</dbReference>
<dbReference type="EMBL" id="CP096983">
    <property type="protein sequence ID" value="URZ10592.1"/>
    <property type="molecule type" value="Genomic_DNA"/>
</dbReference>
<dbReference type="Pfam" id="PF04055">
    <property type="entry name" value="Radical_SAM"/>
    <property type="match status" value="1"/>
</dbReference>
<dbReference type="Proteomes" id="UP000190951">
    <property type="component" value="Chromosome"/>
</dbReference>
<dbReference type="SUPFAM" id="SSF102114">
    <property type="entry name" value="Radical SAM enzymes"/>
    <property type="match status" value="1"/>
</dbReference>
<evidence type="ECO:0000313" key="2">
    <source>
        <dbReference type="Proteomes" id="UP000190951"/>
    </source>
</evidence>
<keyword evidence="2" id="KW-1185">Reference proteome</keyword>
<protein>
    <submittedName>
        <fullName evidence="1">PqqA peptide cyclase</fullName>
        <ecNumber evidence="1">1.21.98.4</ecNumber>
    </submittedName>
</protein>
<dbReference type="GO" id="GO:0051536">
    <property type="term" value="F:iron-sulfur cluster binding"/>
    <property type="evidence" value="ECO:0007669"/>
    <property type="project" value="InterPro"/>
</dbReference>
<dbReference type="STRING" id="84029.CROST_33350"/>
<dbReference type="GO" id="GO:0016491">
    <property type="term" value="F:oxidoreductase activity"/>
    <property type="evidence" value="ECO:0007669"/>
    <property type="project" value="UniProtKB-KW"/>
</dbReference>
<dbReference type="PANTHER" id="PTHR43524:SF1">
    <property type="entry name" value="RADICAL SAM SUPERFAMILY PROTEIN"/>
    <property type="match status" value="1"/>
</dbReference>
<dbReference type="PANTHER" id="PTHR43524">
    <property type="entry name" value="RADICAL SAM SUPERFAMILY PROTEIN"/>
    <property type="match status" value="1"/>
</dbReference>